<organism evidence="4 5">
    <name type="scientific">Actinomadura barringtoniae</name>
    <dbReference type="NCBI Taxonomy" id="1427535"/>
    <lineage>
        <taxon>Bacteria</taxon>
        <taxon>Bacillati</taxon>
        <taxon>Actinomycetota</taxon>
        <taxon>Actinomycetes</taxon>
        <taxon>Streptosporangiales</taxon>
        <taxon>Thermomonosporaceae</taxon>
        <taxon>Actinomadura</taxon>
    </lineage>
</organism>
<dbReference type="GO" id="GO:0004312">
    <property type="term" value="F:fatty acid synthase activity"/>
    <property type="evidence" value="ECO:0007669"/>
    <property type="project" value="TreeGrafter"/>
</dbReference>
<dbReference type="GO" id="GO:0005737">
    <property type="term" value="C:cytoplasm"/>
    <property type="evidence" value="ECO:0007669"/>
    <property type="project" value="TreeGrafter"/>
</dbReference>
<evidence type="ECO:0000259" key="3">
    <source>
        <dbReference type="SMART" id="SM00827"/>
    </source>
</evidence>
<evidence type="ECO:0000313" key="4">
    <source>
        <dbReference type="EMBL" id="MBO2447205.1"/>
    </source>
</evidence>
<name>A0A939T8R8_9ACTN</name>
<dbReference type="InterPro" id="IPR014043">
    <property type="entry name" value="Acyl_transferase_dom"/>
</dbReference>
<dbReference type="SUPFAM" id="SSF52151">
    <property type="entry name" value="FabD/lysophospholipase-like"/>
    <property type="match status" value="1"/>
</dbReference>
<dbReference type="RefSeq" id="WP_208254801.1">
    <property type="nucleotide sequence ID" value="NZ_JAGEOJ010000003.1"/>
</dbReference>
<evidence type="ECO:0000313" key="5">
    <source>
        <dbReference type="Proteomes" id="UP000669179"/>
    </source>
</evidence>
<dbReference type="Pfam" id="PF00698">
    <property type="entry name" value="Acyl_transf_1"/>
    <property type="match status" value="1"/>
</dbReference>
<dbReference type="InterPro" id="IPR001227">
    <property type="entry name" value="Ac_transferase_dom_sf"/>
</dbReference>
<dbReference type="GO" id="GO:0071770">
    <property type="term" value="P:DIM/DIP cell wall layer assembly"/>
    <property type="evidence" value="ECO:0007669"/>
    <property type="project" value="TreeGrafter"/>
</dbReference>
<dbReference type="Gene3D" id="3.40.366.10">
    <property type="entry name" value="Malonyl-Coenzyme A Acyl Carrier Protein, domain 2"/>
    <property type="match status" value="1"/>
</dbReference>
<keyword evidence="4" id="KW-0808">Transferase</keyword>
<dbReference type="Proteomes" id="UP000669179">
    <property type="component" value="Unassembled WGS sequence"/>
</dbReference>
<dbReference type="AlphaFoldDB" id="A0A939T8R8"/>
<evidence type="ECO:0000256" key="2">
    <source>
        <dbReference type="ARBA" id="ARBA00022553"/>
    </source>
</evidence>
<keyword evidence="2" id="KW-0597">Phosphoprotein</keyword>
<dbReference type="PANTHER" id="PTHR43775">
    <property type="entry name" value="FATTY ACID SYNTHASE"/>
    <property type="match status" value="1"/>
</dbReference>
<dbReference type="InterPro" id="IPR016036">
    <property type="entry name" value="Malonyl_transacylase_ACP-bd"/>
</dbReference>
<sequence length="375" mass="39936">MTETEVATRGVPRVAGQMDADGGPVRLVFVFPGQGAQWVGMGRELAAFNPVFERAMRECADAVEAELGWSPLRRLYDDAPLTAVDEIQPTLWAFQVALAAVWRAWGVEPDLIIGHSMGEIAGATVAGALTLGDAAAVVCRRGVLLRELGGKGEMWAVGLSEAAAQEAIGEHTDLVAAGVLNSDRFTVLSGDPDALAAIIEPLRERGVFARRVNVGYASHGPQVEPVRDGLLAALAGIAPRAVATPVHSTVRDARVEGPEFDGAYWMENVRQPVRFASAVRATLADGEPTLFVELSPHPLLIPALHDGLEAAGTAGTAVPSLVRRQPDRGTLLTALGTVYAAGHDPDWSQVDTGGERVPLPVQPWQRRRLWLDLDD</sequence>
<comment type="caution">
    <text evidence="4">The sequence shown here is derived from an EMBL/GenBank/DDBJ whole genome shotgun (WGS) entry which is preliminary data.</text>
</comment>
<gene>
    <name evidence="4" type="ORF">J4573_08925</name>
</gene>
<dbReference type="GO" id="GO:0005886">
    <property type="term" value="C:plasma membrane"/>
    <property type="evidence" value="ECO:0007669"/>
    <property type="project" value="TreeGrafter"/>
</dbReference>
<proteinExistence type="predicted"/>
<keyword evidence="1" id="KW-0596">Phosphopantetheine</keyword>
<reference evidence="4" key="1">
    <citation type="submission" date="2021-03" db="EMBL/GenBank/DDBJ databases">
        <authorList>
            <person name="Kanchanasin P."/>
            <person name="Saeng-In P."/>
            <person name="Phongsopitanun W."/>
            <person name="Yuki M."/>
            <person name="Kudo T."/>
            <person name="Ohkuma M."/>
            <person name="Tanasupawat S."/>
        </authorList>
    </citation>
    <scope>NUCLEOTIDE SEQUENCE</scope>
    <source>
        <strain evidence="4">GKU 128</strain>
    </source>
</reference>
<evidence type="ECO:0000256" key="1">
    <source>
        <dbReference type="ARBA" id="ARBA00022450"/>
    </source>
</evidence>
<dbReference type="GO" id="GO:0006633">
    <property type="term" value="P:fatty acid biosynthetic process"/>
    <property type="evidence" value="ECO:0007669"/>
    <property type="project" value="TreeGrafter"/>
</dbReference>
<dbReference type="Gene3D" id="3.30.70.3290">
    <property type="match status" value="1"/>
</dbReference>
<dbReference type="InterPro" id="IPR050091">
    <property type="entry name" value="PKS_NRPS_Biosynth_Enz"/>
</dbReference>
<keyword evidence="5" id="KW-1185">Reference proteome</keyword>
<dbReference type="SUPFAM" id="SSF55048">
    <property type="entry name" value="Probable ACP-binding domain of malonyl-CoA ACP transacylase"/>
    <property type="match status" value="1"/>
</dbReference>
<feature type="domain" description="Malonyl-CoA:ACP transacylase (MAT)" evidence="3">
    <location>
        <begin position="30"/>
        <end position="325"/>
    </location>
</feature>
<accession>A0A939T8R8</accession>
<protein>
    <submittedName>
        <fullName evidence="4">Acyltransferase domain-containing protein</fullName>
    </submittedName>
</protein>
<keyword evidence="4" id="KW-0012">Acyltransferase</keyword>
<dbReference type="InterPro" id="IPR016035">
    <property type="entry name" value="Acyl_Trfase/lysoPLipase"/>
</dbReference>
<dbReference type="SMART" id="SM00827">
    <property type="entry name" value="PKS_AT"/>
    <property type="match status" value="1"/>
</dbReference>
<dbReference type="EMBL" id="JAGEOJ010000003">
    <property type="protein sequence ID" value="MBO2447205.1"/>
    <property type="molecule type" value="Genomic_DNA"/>
</dbReference>
<dbReference type="PANTHER" id="PTHR43775:SF37">
    <property type="entry name" value="SI:DKEY-61P9.11"/>
    <property type="match status" value="1"/>
</dbReference>